<proteinExistence type="predicted"/>
<dbReference type="AlphaFoldDB" id="A0A8K0NT38"/>
<reference evidence="2" key="2">
    <citation type="submission" date="2017-10" db="EMBL/GenBank/DDBJ databases">
        <title>Ladona fulva Genome sequencing and assembly.</title>
        <authorList>
            <person name="Murali S."/>
            <person name="Richards S."/>
            <person name="Bandaranaike D."/>
            <person name="Bellair M."/>
            <person name="Blankenburg K."/>
            <person name="Chao H."/>
            <person name="Dinh H."/>
            <person name="Doddapaneni H."/>
            <person name="Dugan-Rocha S."/>
            <person name="Elkadiri S."/>
            <person name="Gnanaolivu R."/>
            <person name="Hernandez B."/>
            <person name="Skinner E."/>
            <person name="Javaid M."/>
            <person name="Lee S."/>
            <person name="Li M."/>
            <person name="Ming W."/>
            <person name="Munidasa M."/>
            <person name="Muniz J."/>
            <person name="Nguyen L."/>
            <person name="Hughes D."/>
            <person name="Osuji N."/>
            <person name="Pu L.-L."/>
            <person name="Puazo M."/>
            <person name="Qu C."/>
            <person name="Quiroz J."/>
            <person name="Raj R."/>
            <person name="Weissenberger G."/>
            <person name="Xin Y."/>
            <person name="Zou X."/>
            <person name="Han Y."/>
            <person name="Worley K."/>
            <person name="Muzny D."/>
            <person name="Gibbs R."/>
        </authorList>
    </citation>
    <scope>NUCLEOTIDE SEQUENCE</scope>
    <source>
        <strain evidence="2">Sampled in the wild</strain>
    </source>
</reference>
<feature type="domain" description="PiggyBac transposable element-derived protein" evidence="1">
    <location>
        <begin position="132"/>
        <end position="184"/>
    </location>
</feature>
<gene>
    <name evidence="2" type="ORF">J437_LFUL001778</name>
</gene>
<feature type="domain" description="PiggyBac transposable element-derived protein" evidence="1">
    <location>
        <begin position="2"/>
        <end position="131"/>
    </location>
</feature>
<dbReference type="PANTHER" id="PTHR46599">
    <property type="entry name" value="PIGGYBAC TRANSPOSABLE ELEMENT-DERIVED PROTEIN 4"/>
    <property type="match status" value="1"/>
</dbReference>
<comment type="caution">
    <text evidence="2">The sequence shown here is derived from an EMBL/GenBank/DDBJ whole genome shotgun (WGS) entry which is preliminary data.</text>
</comment>
<sequence length="186" mass="22584">MQLLVDKTNRYYQQYLEKFDEGPSPKPDVTMTEMYLFLAIILQMGHDVRDSLRDYWSTLHQFNTPFYSSTIRHDRFLHILRLLHFSDNSKEPNKDDEDYDRLWKIRALFDMLNDSFAKFYFPSEHLGVDEDDEDYDRLWKIRALFDMLNDSFAKFYFPSEHLGVDEVIVLFKGRVVFRQYIPKKHK</sequence>
<dbReference type="OrthoDB" id="6363608at2759"/>
<name>A0A8K0NT38_LADFU</name>
<dbReference type="Pfam" id="PF13843">
    <property type="entry name" value="DDE_Tnp_1_7"/>
    <property type="match status" value="2"/>
</dbReference>
<dbReference type="InterPro" id="IPR029526">
    <property type="entry name" value="PGBD"/>
</dbReference>
<protein>
    <recommendedName>
        <fullName evidence="1">PiggyBac transposable element-derived protein domain-containing protein</fullName>
    </recommendedName>
</protein>
<dbReference type="EMBL" id="KZ308169">
    <property type="protein sequence ID" value="KAG8223670.1"/>
    <property type="molecule type" value="Genomic_DNA"/>
</dbReference>
<evidence type="ECO:0000259" key="1">
    <source>
        <dbReference type="Pfam" id="PF13843"/>
    </source>
</evidence>
<keyword evidence="3" id="KW-1185">Reference proteome</keyword>
<organism evidence="2 3">
    <name type="scientific">Ladona fulva</name>
    <name type="common">Scarce chaser dragonfly</name>
    <name type="synonym">Libellula fulva</name>
    <dbReference type="NCBI Taxonomy" id="123851"/>
    <lineage>
        <taxon>Eukaryota</taxon>
        <taxon>Metazoa</taxon>
        <taxon>Ecdysozoa</taxon>
        <taxon>Arthropoda</taxon>
        <taxon>Hexapoda</taxon>
        <taxon>Insecta</taxon>
        <taxon>Pterygota</taxon>
        <taxon>Palaeoptera</taxon>
        <taxon>Odonata</taxon>
        <taxon>Epiprocta</taxon>
        <taxon>Anisoptera</taxon>
        <taxon>Libelluloidea</taxon>
        <taxon>Libellulidae</taxon>
        <taxon>Ladona</taxon>
    </lineage>
</organism>
<evidence type="ECO:0000313" key="2">
    <source>
        <dbReference type="EMBL" id="KAG8223670.1"/>
    </source>
</evidence>
<evidence type="ECO:0000313" key="3">
    <source>
        <dbReference type="Proteomes" id="UP000792457"/>
    </source>
</evidence>
<dbReference type="Proteomes" id="UP000792457">
    <property type="component" value="Unassembled WGS sequence"/>
</dbReference>
<dbReference type="PANTHER" id="PTHR46599:SF3">
    <property type="entry name" value="PIGGYBAC TRANSPOSABLE ELEMENT-DERIVED PROTEIN 4"/>
    <property type="match status" value="1"/>
</dbReference>
<accession>A0A8K0NT38</accession>
<reference evidence="2" key="1">
    <citation type="submission" date="2013-04" db="EMBL/GenBank/DDBJ databases">
        <authorList>
            <person name="Qu J."/>
            <person name="Murali S.C."/>
            <person name="Bandaranaike D."/>
            <person name="Bellair M."/>
            <person name="Blankenburg K."/>
            <person name="Chao H."/>
            <person name="Dinh H."/>
            <person name="Doddapaneni H."/>
            <person name="Downs B."/>
            <person name="Dugan-Rocha S."/>
            <person name="Elkadiri S."/>
            <person name="Gnanaolivu R.D."/>
            <person name="Hernandez B."/>
            <person name="Javaid M."/>
            <person name="Jayaseelan J.C."/>
            <person name="Lee S."/>
            <person name="Li M."/>
            <person name="Ming W."/>
            <person name="Munidasa M."/>
            <person name="Muniz J."/>
            <person name="Nguyen L."/>
            <person name="Ongeri F."/>
            <person name="Osuji N."/>
            <person name="Pu L.-L."/>
            <person name="Puazo M."/>
            <person name="Qu C."/>
            <person name="Quiroz J."/>
            <person name="Raj R."/>
            <person name="Weissenberger G."/>
            <person name="Xin Y."/>
            <person name="Zou X."/>
            <person name="Han Y."/>
            <person name="Richards S."/>
            <person name="Worley K."/>
            <person name="Muzny D."/>
            <person name="Gibbs R."/>
        </authorList>
    </citation>
    <scope>NUCLEOTIDE SEQUENCE</scope>
    <source>
        <strain evidence="2">Sampled in the wild</strain>
    </source>
</reference>